<dbReference type="EMBL" id="MGDI01000012">
    <property type="protein sequence ID" value="OGL54411.1"/>
    <property type="molecule type" value="Genomic_DNA"/>
</dbReference>
<dbReference type="Gene3D" id="2.40.160.20">
    <property type="match status" value="1"/>
</dbReference>
<feature type="transmembrane region" description="Helical" evidence="1">
    <location>
        <begin position="16"/>
        <end position="35"/>
    </location>
</feature>
<keyword evidence="1" id="KW-0812">Transmembrane</keyword>
<dbReference type="AlphaFoldDB" id="A0A1F7SKX5"/>
<keyword evidence="1" id="KW-0472">Membrane</keyword>
<comment type="caution">
    <text evidence="2">The sequence shown here is derived from an EMBL/GenBank/DDBJ whole genome shotgun (WGS) entry which is preliminary data.</text>
</comment>
<protein>
    <submittedName>
        <fullName evidence="2">Uncharacterized protein</fullName>
    </submittedName>
</protein>
<organism evidence="2 3">
    <name type="scientific">Candidatus Schekmanbacteria bacterium RIFCSPLOWO2_12_FULL_38_15</name>
    <dbReference type="NCBI Taxonomy" id="1817883"/>
    <lineage>
        <taxon>Bacteria</taxon>
        <taxon>Candidatus Schekmaniibacteriota</taxon>
    </lineage>
</organism>
<reference evidence="2 3" key="1">
    <citation type="journal article" date="2016" name="Nat. Commun.">
        <title>Thousands of microbial genomes shed light on interconnected biogeochemical processes in an aquifer system.</title>
        <authorList>
            <person name="Anantharaman K."/>
            <person name="Brown C.T."/>
            <person name="Hug L.A."/>
            <person name="Sharon I."/>
            <person name="Castelle C.J."/>
            <person name="Probst A.J."/>
            <person name="Thomas B.C."/>
            <person name="Singh A."/>
            <person name="Wilkins M.J."/>
            <person name="Karaoz U."/>
            <person name="Brodie E.L."/>
            <person name="Williams K.H."/>
            <person name="Hubbard S.S."/>
            <person name="Banfield J.F."/>
        </authorList>
    </citation>
    <scope>NUCLEOTIDE SEQUENCE [LARGE SCALE GENOMIC DNA]</scope>
</reference>
<accession>A0A1F7SKX5</accession>
<evidence type="ECO:0000256" key="1">
    <source>
        <dbReference type="SAM" id="Phobius"/>
    </source>
</evidence>
<dbReference type="InterPro" id="IPR011250">
    <property type="entry name" value="OMP/PagP_B-barrel"/>
</dbReference>
<name>A0A1F7SKX5_9BACT</name>
<proteinExistence type="predicted"/>
<evidence type="ECO:0000313" key="3">
    <source>
        <dbReference type="Proteomes" id="UP000178082"/>
    </source>
</evidence>
<gene>
    <name evidence="2" type="ORF">A3G31_12280</name>
</gene>
<sequence length="382" mass="43738">MRHRLAENLQDKNKKFYFNIHSGLLLFFGIIRITLLKTEKIKKLFLVFFFIFAVSIPDICSSLEPPSNHFSLILDSPMAYVLDRGRLEASFLYEHLDSKVDIFNFRKDNNRTLGNLGDYESYGGMINFGLTESITATLKAEFPKIDYGIDKLKITKIASSLKWNVFKEKSFAPAVSLGINYKYDRGENISRRISEITFPGFSTIILPKPATIEIGGVKDNTYSVSFYVSKLLFEDLVAHGFIEVGRTRVESEFNTSLNIPQIQNLLKGLEYDQNNFSVGVGFHYRIKPTLILNINYKFVTVDRDIDNDIGSDFTKNNIVDVKLNQIINKYVSVTLQGKFYSNNLLGEVPFLYNRLTSEQFNNAYGYIGAVVTFSYDYSAWLH</sequence>
<dbReference type="Proteomes" id="UP000178082">
    <property type="component" value="Unassembled WGS sequence"/>
</dbReference>
<evidence type="ECO:0000313" key="2">
    <source>
        <dbReference type="EMBL" id="OGL54411.1"/>
    </source>
</evidence>
<dbReference type="STRING" id="1817883.A3G31_12280"/>
<keyword evidence="1" id="KW-1133">Transmembrane helix</keyword>
<dbReference type="SUPFAM" id="SSF56925">
    <property type="entry name" value="OMPA-like"/>
    <property type="match status" value="1"/>
</dbReference>